<organism evidence="5 6">
    <name type="scientific">Orchesella dallaii</name>
    <dbReference type="NCBI Taxonomy" id="48710"/>
    <lineage>
        <taxon>Eukaryota</taxon>
        <taxon>Metazoa</taxon>
        <taxon>Ecdysozoa</taxon>
        <taxon>Arthropoda</taxon>
        <taxon>Hexapoda</taxon>
        <taxon>Collembola</taxon>
        <taxon>Entomobryomorpha</taxon>
        <taxon>Entomobryoidea</taxon>
        <taxon>Orchesellidae</taxon>
        <taxon>Orchesellinae</taxon>
        <taxon>Orchesella</taxon>
    </lineage>
</organism>
<evidence type="ECO:0000256" key="3">
    <source>
        <dbReference type="SAM" id="SignalP"/>
    </source>
</evidence>
<dbReference type="PROSITE" id="PS50240">
    <property type="entry name" value="TRYPSIN_DOM"/>
    <property type="match status" value="1"/>
</dbReference>
<proteinExistence type="inferred from homology"/>
<reference evidence="5 6" key="1">
    <citation type="submission" date="2024-08" db="EMBL/GenBank/DDBJ databases">
        <authorList>
            <person name="Cucini C."/>
            <person name="Frati F."/>
        </authorList>
    </citation>
    <scope>NUCLEOTIDE SEQUENCE [LARGE SCALE GENOMIC DNA]</scope>
</reference>
<sequence>MGLILKSIVLYSVFMACRGFRSPLDKSLSLPYGRLMRAPMSGRIVTTYEGEEQSEDLQWWHGISRNNTIDCRCGTFKVSSEADRWENERVSSLNVYPWSVSLVSPGGLYSFCGGSLVNDRYVLTAASCVDGSAANQVDVLIGTWPNAHFPNMTNPDEANSSPVFRKKVHRVIIHPKYIDRHLDYNIALLRLEGPVPTYGNARELSPVCLPEQDYSYDGMNSSSFLWRFRDLDGVVLPEKRSEVYSKVLSKKECKSVEYTKEWMNMPDTMMCSKMGFPDRDHPYYASYDCPGDAGSPLMVQKGNQMFQIGIDSWSACYGRPKGIGVYTRVAAFLPWIKLHISEDGRLCSK</sequence>
<evidence type="ECO:0000313" key="5">
    <source>
        <dbReference type="EMBL" id="CAL8070444.1"/>
    </source>
</evidence>
<keyword evidence="6" id="KW-1185">Reference proteome</keyword>
<dbReference type="EMBL" id="CAXLJM020000004">
    <property type="protein sequence ID" value="CAL8070444.1"/>
    <property type="molecule type" value="Genomic_DNA"/>
</dbReference>
<name>A0ABP1PN09_9HEXA</name>
<keyword evidence="1" id="KW-1015">Disulfide bond</keyword>
<comment type="caution">
    <text evidence="5">The sequence shown here is derived from an EMBL/GenBank/DDBJ whole genome shotgun (WGS) entry which is preliminary data.</text>
</comment>
<dbReference type="InterPro" id="IPR009003">
    <property type="entry name" value="Peptidase_S1_PA"/>
</dbReference>
<keyword evidence="3" id="KW-0732">Signal</keyword>
<evidence type="ECO:0000313" key="6">
    <source>
        <dbReference type="Proteomes" id="UP001642540"/>
    </source>
</evidence>
<evidence type="ECO:0000256" key="1">
    <source>
        <dbReference type="ARBA" id="ARBA00023157"/>
    </source>
</evidence>
<dbReference type="CDD" id="cd00190">
    <property type="entry name" value="Tryp_SPc"/>
    <property type="match status" value="1"/>
</dbReference>
<dbReference type="Gene3D" id="2.40.10.10">
    <property type="entry name" value="Trypsin-like serine proteases"/>
    <property type="match status" value="2"/>
</dbReference>
<evidence type="ECO:0000256" key="2">
    <source>
        <dbReference type="ARBA" id="ARBA00024195"/>
    </source>
</evidence>
<dbReference type="SMART" id="SM00020">
    <property type="entry name" value="Tryp_SPc"/>
    <property type="match status" value="1"/>
</dbReference>
<feature type="domain" description="Peptidase S1" evidence="4">
    <location>
        <begin position="77"/>
        <end position="341"/>
    </location>
</feature>
<dbReference type="PANTHER" id="PTHR24256">
    <property type="entry name" value="TRYPTASE-RELATED"/>
    <property type="match status" value="1"/>
</dbReference>
<accession>A0ABP1PN09</accession>
<comment type="similarity">
    <text evidence="2">Belongs to the peptidase S1 family. CLIP subfamily.</text>
</comment>
<feature type="chain" id="PRO_5045627291" description="Peptidase S1 domain-containing protein" evidence="3">
    <location>
        <begin position="20"/>
        <end position="349"/>
    </location>
</feature>
<dbReference type="InterPro" id="IPR001314">
    <property type="entry name" value="Peptidase_S1A"/>
</dbReference>
<dbReference type="PRINTS" id="PR00722">
    <property type="entry name" value="CHYMOTRYPSIN"/>
</dbReference>
<gene>
    <name evidence="5" type="ORF">ODALV1_LOCUS1243</name>
</gene>
<dbReference type="InterPro" id="IPR001254">
    <property type="entry name" value="Trypsin_dom"/>
</dbReference>
<evidence type="ECO:0000259" key="4">
    <source>
        <dbReference type="PROSITE" id="PS50240"/>
    </source>
</evidence>
<dbReference type="SUPFAM" id="SSF50494">
    <property type="entry name" value="Trypsin-like serine proteases"/>
    <property type="match status" value="1"/>
</dbReference>
<dbReference type="Proteomes" id="UP001642540">
    <property type="component" value="Unassembled WGS sequence"/>
</dbReference>
<dbReference type="InterPro" id="IPR043504">
    <property type="entry name" value="Peptidase_S1_PA_chymotrypsin"/>
</dbReference>
<dbReference type="InterPro" id="IPR051487">
    <property type="entry name" value="Ser/Thr_Proteases_Immune/Dev"/>
</dbReference>
<feature type="signal peptide" evidence="3">
    <location>
        <begin position="1"/>
        <end position="19"/>
    </location>
</feature>
<dbReference type="PROSITE" id="PS51257">
    <property type="entry name" value="PROKAR_LIPOPROTEIN"/>
    <property type="match status" value="1"/>
</dbReference>
<dbReference type="Pfam" id="PF00089">
    <property type="entry name" value="Trypsin"/>
    <property type="match status" value="1"/>
</dbReference>
<protein>
    <recommendedName>
        <fullName evidence="4">Peptidase S1 domain-containing protein</fullName>
    </recommendedName>
</protein>